<accession>A0A0G1WJ49</accession>
<proteinExistence type="predicted"/>
<reference evidence="2 3" key="1">
    <citation type="journal article" date="2015" name="Nature">
        <title>rRNA introns, odd ribosomes, and small enigmatic genomes across a large radiation of phyla.</title>
        <authorList>
            <person name="Brown C.T."/>
            <person name="Hug L.A."/>
            <person name="Thomas B.C."/>
            <person name="Sharon I."/>
            <person name="Castelle C.J."/>
            <person name="Singh A."/>
            <person name="Wilkins M.J."/>
            <person name="Williams K.H."/>
            <person name="Banfield J.F."/>
        </authorList>
    </citation>
    <scope>NUCLEOTIDE SEQUENCE [LARGE SCALE GENOMIC DNA]</scope>
</reference>
<dbReference type="AlphaFoldDB" id="A0A0G1WJ49"/>
<dbReference type="Proteomes" id="UP000033882">
    <property type="component" value="Unassembled WGS sequence"/>
</dbReference>
<gene>
    <name evidence="2" type="ORF">UY19_C0003G0008</name>
</gene>
<name>A0A0G1WJ49_9BACT</name>
<feature type="chain" id="PRO_5002540576" evidence="1">
    <location>
        <begin position="25"/>
        <end position="235"/>
    </location>
</feature>
<sequence length="235" mass="26516">MKRTYWLEMAVMVLVTFCVGTAMADEEKCTEGNFAVSELPVNIESYPEPCSRIIMPADSLVWMKVMRQPIAVKFGENKVIVKERMFRVGSKHEEFILRPTEKYEFYLRPEYHMKISDVPKHLKGGESALWYEVMSTSAQGERVEFLSEYPTQVLVPRGCNVKIMANAAFKVRYAGEERECAAEEVVALEGKLGADLVEIYGMDRDGEAVVGVSLRKVLSLEQGKAAQAAKKKTTK</sequence>
<evidence type="ECO:0000313" key="3">
    <source>
        <dbReference type="Proteomes" id="UP000033882"/>
    </source>
</evidence>
<evidence type="ECO:0000313" key="2">
    <source>
        <dbReference type="EMBL" id="KKU90353.1"/>
    </source>
</evidence>
<feature type="signal peptide" evidence="1">
    <location>
        <begin position="1"/>
        <end position="24"/>
    </location>
</feature>
<protein>
    <submittedName>
        <fullName evidence="2">Uncharacterized protein</fullName>
    </submittedName>
</protein>
<organism evidence="2 3">
    <name type="scientific">Candidatus Wolfebacteria bacterium GW2011_GWA2_47_9b</name>
    <dbReference type="NCBI Taxonomy" id="1619005"/>
    <lineage>
        <taxon>Bacteria</taxon>
        <taxon>Candidatus Wolfeibacteriota</taxon>
    </lineage>
</organism>
<evidence type="ECO:0000256" key="1">
    <source>
        <dbReference type="SAM" id="SignalP"/>
    </source>
</evidence>
<dbReference type="EMBL" id="LCPB01000003">
    <property type="protein sequence ID" value="KKU90353.1"/>
    <property type="molecule type" value="Genomic_DNA"/>
</dbReference>
<comment type="caution">
    <text evidence="2">The sequence shown here is derived from an EMBL/GenBank/DDBJ whole genome shotgun (WGS) entry which is preliminary data.</text>
</comment>
<keyword evidence="1" id="KW-0732">Signal</keyword>